<accession>A0A2R5FST7</accession>
<dbReference type="AlphaFoldDB" id="A0A2R5FST7"/>
<dbReference type="EMBL" id="BDUD01000001">
    <property type="protein sequence ID" value="GBG18881.1"/>
    <property type="molecule type" value="Genomic_DNA"/>
</dbReference>
<evidence type="ECO:0000313" key="1">
    <source>
        <dbReference type="EMBL" id="GBG18881.1"/>
    </source>
</evidence>
<reference evidence="1 2" key="1">
    <citation type="submission" date="2017-06" db="EMBL/GenBank/DDBJ databases">
        <title>Genome sequencing of cyanobaciteial culture collection at National Institute for Environmental Studies (NIES).</title>
        <authorList>
            <person name="Hirose Y."/>
            <person name="Shimura Y."/>
            <person name="Fujisawa T."/>
            <person name="Nakamura Y."/>
            <person name="Kawachi M."/>
        </authorList>
    </citation>
    <scope>NUCLEOTIDE SEQUENCE [LARGE SCALE GENOMIC DNA]</scope>
    <source>
        <strain evidence="1 2">NIES-4072</strain>
    </source>
</reference>
<dbReference type="OrthoDB" id="513441at2"/>
<organism evidence="1 2">
    <name type="scientific">Nostoc commune NIES-4072</name>
    <dbReference type="NCBI Taxonomy" id="2005467"/>
    <lineage>
        <taxon>Bacteria</taxon>
        <taxon>Bacillati</taxon>
        <taxon>Cyanobacteriota</taxon>
        <taxon>Cyanophyceae</taxon>
        <taxon>Nostocales</taxon>
        <taxon>Nostocaceae</taxon>
        <taxon>Nostoc</taxon>
    </lineage>
</organism>
<name>A0A2R5FST7_NOSCO</name>
<dbReference type="Proteomes" id="UP000245124">
    <property type="component" value="Unassembled WGS sequence"/>
</dbReference>
<comment type="caution">
    <text evidence="1">The sequence shown here is derived from an EMBL/GenBank/DDBJ whole genome shotgun (WGS) entry which is preliminary data.</text>
</comment>
<proteinExistence type="predicted"/>
<keyword evidence="2" id="KW-1185">Reference proteome</keyword>
<gene>
    <name evidence="1" type="ORF">NIES4072_25460</name>
</gene>
<protein>
    <submittedName>
        <fullName evidence="1">Uncharacterized protein</fullName>
    </submittedName>
</protein>
<dbReference type="RefSeq" id="WP_109008794.1">
    <property type="nucleotide sequence ID" value="NZ_BDUD01000001.1"/>
</dbReference>
<evidence type="ECO:0000313" key="2">
    <source>
        <dbReference type="Proteomes" id="UP000245124"/>
    </source>
</evidence>
<sequence length="143" mass="15806">MTTRDFELGSIDGLPEFRVVMDSNGFLLTPVLETRKTTLKAFVSIERSDNVNEETWKAFGQCIMFAAAGAAVAGFTPGGIAAVPTFMHIFGTCATTKGLDLAASQIRFRTETFYGEWERFTFGETTNQNLSKPKLQPKSYEDV</sequence>